<keyword evidence="5" id="KW-1185">Reference proteome</keyword>
<dbReference type="Pfam" id="PF11951">
    <property type="entry name" value="Fungal_trans_2"/>
    <property type="match status" value="1"/>
</dbReference>
<dbReference type="InterPro" id="IPR021858">
    <property type="entry name" value="Fun_TF"/>
</dbReference>
<dbReference type="AlphaFoldDB" id="A0A9N9XWF3"/>
<keyword evidence="2" id="KW-0539">Nucleus</keyword>
<evidence type="ECO:0000256" key="3">
    <source>
        <dbReference type="SAM" id="MobiDB-lite"/>
    </source>
</evidence>
<proteinExistence type="predicted"/>
<accession>A0A9N9XWF3</accession>
<feature type="region of interest" description="Disordered" evidence="3">
    <location>
        <begin position="41"/>
        <end position="90"/>
    </location>
</feature>
<dbReference type="Proteomes" id="UP000754883">
    <property type="component" value="Unassembled WGS sequence"/>
</dbReference>
<protein>
    <recommendedName>
        <fullName evidence="6">Arginine metabolism regulation protein II</fullName>
    </recommendedName>
</protein>
<reference evidence="5" key="1">
    <citation type="submission" date="2019-06" db="EMBL/GenBank/DDBJ databases">
        <authorList>
            <person name="Broberg M."/>
        </authorList>
    </citation>
    <scope>NUCLEOTIDE SEQUENCE [LARGE SCALE GENOMIC DNA]</scope>
</reference>
<dbReference type="EMBL" id="CABFNO020001327">
    <property type="protein sequence ID" value="CAG9981804.1"/>
    <property type="molecule type" value="Genomic_DNA"/>
</dbReference>
<sequence length="602" mass="68040">MADQTNASFDGRTADQLLMLIDAYEDTERGASDEDSIVAGPFSAFKLPGPSPLRSPAESNVETDQEISTPSLNSTTEPPYEPDDQSILSDPNRIHDVEFGLLNFEGGAEVPDLMDMVAMVLPQLAPDHYNIPTTDEGSFLEFSDGVASGQNLVHCVPPLEDFMPKLPAPPALNTNMPWPEDVGILLRYYEANLITPSASFFRSRKSPWRVILLPGATQTYAGLAIWNHVSETKMAMFYSLLAISAFHLNKTKPDDVTQYWRKRGLEAQRVAKKHLQLALQNEIQGPPRAKYKDLLMTILAMAMASALEDAQNIRNYLIDAERLIRIRGIPKPKKSQKVLLLHHTYTHLRIMVESICSIECVQSLNHISQPHTFTQNIHFLRNFQLTEERLNLGLDPSSPKDDDEGYNDIHLETQGNWKKTMYPFLYAVPESLTTLLSQTLSLANAKPQLDRIALANPKTAAALAQHTFNLERNIWDWTLPSRSNEGDMDREEIKCVALAFHQAIYIYFYRRIHKVYPGILQTAVAQTLEYLGPCMRGGSEERDFSTSLSWSCFIAACEAITPELQDKSLEYLSRFDLKGSFWAPWQAVKTVKQIWKKRDHRG</sequence>
<comment type="subcellular location">
    <subcellularLocation>
        <location evidence="1">Nucleus</location>
    </subcellularLocation>
</comment>
<evidence type="ECO:0000313" key="5">
    <source>
        <dbReference type="Proteomes" id="UP000754883"/>
    </source>
</evidence>
<evidence type="ECO:0008006" key="6">
    <source>
        <dbReference type="Google" id="ProtNLM"/>
    </source>
</evidence>
<evidence type="ECO:0000256" key="1">
    <source>
        <dbReference type="ARBA" id="ARBA00004123"/>
    </source>
</evidence>
<organism evidence="4 5">
    <name type="scientific">Clonostachys byssicola</name>
    <dbReference type="NCBI Taxonomy" id="160290"/>
    <lineage>
        <taxon>Eukaryota</taxon>
        <taxon>Fungi</taxon>
        <taxon>Dikarya</taxon>
        <taxon>Ascomycota</taxon>
        <taxon>Pezizomycotina</taxon>
        <taxon>Sordariomycetes</taxon>
        <taxon>Hypocreomycetidae</taxon>
        <taxon>Hypocreales</taxon>
        <taxon>Bionectriaceae</taxon>
        <taxon>Clonostachys</taxon>
    </lineage>
</organism>
<name>A0A9N9XWF3_9HYPO</name>
<reference evidence="4 5" key="2">
    <citation type="submission" date="2021-10" db="EMBL/GenBank/DDBJ databases">
        <authorList>
            <person name="Piombo E."/>
        </authorList>
    </citation>
    <scope>NUCLEOTIDE SEQUENCE [LARGE SCALE GENOMIC DNA]</scope>
</reference>
<dbReference type="PANTHER" id="PTHR37534">
    <property type="entry name" value="TRANSCRIPTIONAL ACTIVATOR PROTEIN UGA3"/>
    <property type="match status" value="1"/>
</dbReference>
<dbReference type="PANTHER" id="PTHR37534:SF46">
    <property type="entry name" value="ZN(II)2CYS6 TRANSCRIPTION FACTOR (EUROFUNG)"/>
    <property type="match status" value="1"/>
</dbReference>
<dbReference type="OrthoDB" id="3477330at2759"/>
<comment type="caution">
    <text evidence="4">The sequence shown here is derived from an EMBL/GenBank/DDBJ whole genome shotgun (WGS) entry which is preliminary data.</text>
</comment>
<evidence type="ECO:0000256" key="2">
    <source>
        <dbReference type="ARBA" id="ARBA00023242"/>
    </source>
</evidence>
<dbReference type="GO" id="GO:0005634">
    <property type="term" value="C:nucleus"/>
    <property type="evidence" value="ECO:0007669"/>
    <property type="project" value="UniProtKB-SubCell"/>
</dbReference>
<gene>
    <name evidence="4" type="ORF">CBYS24578_00017428</name>
</gene>
<feature type="compositionally biased region" description="Polar residues" evidence="3">
    <location>
        <begin position="57"/>
        <end position="77"/>
    </location>
</feature>
<evidence type="ECO:0000313" key="4">
    <source>
        <dbReference type="EMBL" id="CAG9981804.1"/>
    </source>
</evidence>